<reference evidence="2" key="1">
    <citation type="journal article" date="2014" name="Front. Microbiol.">
        <title>High frequency of phylogenetically diverse reductive dehalogenase-homologous genes in deep subseafloor sedimentary metagenomes.</title>
        <authorList>
            <person name="Kawai M."/>
            <person name="Futagami T."/>
            <person name="Toyoda A."/>
            <person name="Takaki Y."/>
            <person name="Nishi S."/>
            <person name="Hori S."/>
            <person name="Arai W."/>
            <person name="Tsubouchi T."/>
            <person name="Morono Y."/>
            <person name="Uchiyama I."/>
            <person name="Ito T."/>
            <person name="Fujiyama A."/>
            <person name="Inagaki F."/>
            <person name="Takami H."/>
        </authorList>
    </citation>
    <scope>NUCLEOTIDE SEQUENCE</scope>
    <source>
        <strain evidence="2">Expedition CK06-06</strain>
    </source>
</reference>
<dbReference type="SUPFAM" id="SSF53474">
    <property type="entry name" value="alpha/beta-Hydrolases"/>
    <property type="match status" value="1"/>
</dbReference>
<evidence type="ECO:0000259" key="1">
    <source>
        <dbReference type="Pfam" id="PF08386"/>
    </source>
</evidence>
<organism evidence="2">
    <name type="scientific">marine sediment metagenome</name>
    <dbReference type="NCBI Taxonomy" id="412755"/>
    <lineage>
        <taxon>unclassified sequences</taxon>
        <taxon>metagenomes</taxon>
        <taxon>ecological metagenomes</taxon>
    </lineage>
</organism>
<dbReference type="AlphaFoldDB" id="X1BT40"/>
<gene>
    <name evidence="2" type="ORF">S01H4_43436</name>
</gene>
<dbReference type="EMBL" id="BART01023964">
    <property type="protein sequence ID" value="GAG98904.1"/>
    <property type="molecule type" value="Genomic_DNA"/>
</dbReference>
<feature type="non-terminal residue" evidence="2">
    <location>
        <position position="1"/>
    </location>
</feature>
<comment type="caution">
    <text evidence="2">The sequence shown here is derived from an EMBL/GenBank/DDBJ whole genome shotgun (WGS) entry which is preliminary data.</text>
</comment>
<protein>
    <recommendedName>
        <fullName evidence="1">Peptidase S33 tripeptidyl aminopeptidase-like C-terminal domain-containing protein</fullName>
    </recommendedName>
</protein>
<sequence length="138" mass="15574">AHSLGASATVNSIAKENQPLEAVLVAPALRFAEVLTCFFDHVGVPTHIYQELIEEYENQFGYDMQRDNPANLFKEINSEILIVHDLHDPTIPYIDSKELSNEFQNISLHTTKGLGHKRILAEESVVDSIVNHFTKMED</sequence>
<dbReference type="InterPro" id="IPR029058">
    <property type="entry name" value="AB_hydrolase_fold"/>
</dbReference>
<evidence type="ECO:0000313" key="2">
    <source>
        <dbReference type="EMBL" id="GAG98904.1"/>
    </source>
</evidence>
<dbReference type="Gene3D" id="3.40.50.1820">
    <property type="entry name" value="alpha/beta hydrolase"/>
    <property type="match status" value="1"/>
</dbReference>
<name>X1BT40_9ZZZZ</name>
<dbReference type="InterPro" id="IPR013595">
    <property type="entry name" value="Pept_S33_TAP-like_C"/>
</dbReference>
<feature type="domain" description="Peptidase S33 tripeptidyl aminopeptidase-like C-terminal" evidence="1">
    <location>
        <begin position="75"/>
        <end position="133"/>
    </location>
</feature>
<proteinExistence type="predicted"/>
<accession>X1BT40</accession>
<dbReference type="Pfam" id="PF08386">
    <property type="entry name" value="Abhydrolase_4"/>
    <property type="match status" value="1"/>
</dbReference>